<dbReference type="Proteomes" id="UP000003676">
    <property type="component" value="Unassembled WGS sequence"/>
</dbReference>
<dbReference type="HOGENOM" id="CLU_2860429_0_0_7"/>
<proteinExistence type="predicted"/>
<dbReference type="AlphaFoldDB" id="B6WS80"/>
<dbReference type="EMBL" id="ABXU01000026">
    <property type="protein sequence ID" value="EEB34238.1"/>
    <property type="molecule type" value="Genomic_DNA"/>
</dbReference>
<sequence length="64" mass="7568">MPELLDIIFFVSNALKSLFNILYLVLCYKMFGHCFAKSASYIFFRDFHNLLNEMGILTKYIMFA</sequence>
<reference evidence="1 2" key="2">
    <citation type="submission" date="2008-10" db="EMBL/GenBank/DDBJ databases">
        <authorList>
            <person name="Fulton L."/>
            <person name="Clifton S."/>
            <person name="Fulton B."/>
            <person name="Xu J."/>
            <person name="Minx P."/>
            <person name="Pepin K.H."/>
            <person name="Johnson M."/>
            <person name="Bhonagiri V."/>
            <person name="Nash W.E."/>
            <person name="Mardis E.R."/>
            <person name="Wilson R.K."/>
        </authorList>
    </citation>
    <scope>NUCLEOTIDE SEQUENCE [LARGE SCALE GENOMIC DNA]</scope>
    <source>
        <strain evidence="1 2">ATCC 29098</strain>
    </source>
</reference>
<organism evidence="1 2">
    <name type="scientific">Desulfovibrio piger ATCC 29098</name>
    <dbReference type="NCBI Taxonomy" id="411464"/>
    <lineage>
        <taxon>Bacteria</taxon>
        <taxon>Pseudomonadati</taxon>
        <taxon>Thermodesulfobacteriota</taxon>
        <taxon>Desulfovibrionia</taxon>
        <taxon>Desulfovibrionales</taxon>
        <taxon>Desulfovibrionaceae</taxon>
        <taxon>Desulfovibrio</taxon>
    </lineage>
</organism>
<name>B6WS80_9BACT</name>
<comment type="caution">
    <text evidence="1">The sequence shown here is derived from an EMBL/GenBank/DDBJ whole genome shotgun (WGS) entry which is preliminary data.</text>
</comment>
<protein>
    <submittedName>
        <fullName evidence="1">Uncharacterized protein</fullName>
    </submittedName>
</protein>
<evidence type="ECO:0000313" key="2">
    <source>
        <dbReference type="Proteomes" id="UP000003676"/>
    </source>
</evidence>
<accession>B6WS80</accession>
<reference evidence="1 2" key="1">
    <citation type="submission" date="2008-10" db="EMBL/GenBank/DDBJ databases">
        <title>Draft genome sequence of Desulvovibrio piger (ATCC 29098).</title>
        <authorList>
            <person name="Sudarsanam P."/>
            <person name="Ley R."/>
            <person name="Guruge J."/>
            <person name="Turnbaugh P.J."/>
            <person name="Mahowald M."/>
            <person name="Liep D."/>
            <person name="Gordon J."/>
        </authorList>
    </citation>
    <scope>NUCLEOTIDE SEQUENCE [LARGE SCALE GENOMIC DNA]</scope>
    <source>
        <strain evidence="1 2">ATCC 29098</strain>
    </source>
</reference>
<evidence type="ECO:0000313" key="1">
    <source>
        <dbReference type="EMBL" id="EEB34238.1"/>
    </source>
</evidence>
<gene>
    <name evidence="1" type="ORF">DESPIG_00926</name>
</gene>